<dbReference type="InterPro" id="IPR006073">
    <property type="entry name" value="GTP-bd"/>
</dbReference>
<dbReference type="SUPFAM" id="SSF52540">
    <property type="entry name" value="P-loop containing nucleoside triphosphate hydrolases"/>
    <property type="match status" value="1"/>
</dbReference>
<evidence type="ECO:0000259" key="2">
    <source>
        <dbReference type="Pfam" id="PF01926"/>
    </source>
</evidence>
<dbReference type="InterPro" id="IPR027417">
    <property type="entry name" value="P-loop_NTPase"/>
</dbReference>
<reference evidence="3 4" key="1">
    <citation type="journal article" date="2024" name="G3 (Bethesda)">
        <title>Genome assembly of Hibiscus sabdariffa L. provides insights into metabolisms of medicinal natural products.</title>
        <authorList>
            <person name="Kim T."/>
        </authorList>
    </citation>
    <scope>NUCLEOTIDE SEQUENCE [LARGE SCALE GENOMIC DNA]</scope>
    <source>
        <strain evidence="3">TK-2024</strain>
        <tissue evidence="3">Old leaves</tissue>
    </source>
</reference>
<feature type="region of interest" description="Disordered" evidence="1">
    <location>
        <begin position="199"/>
        <end position="218"/>
    </location>
</feature>
<dbReference type="Gene3D" id="3.40.50.300">
    <property type="entry name" value="P-loop containing nucleotide triphosphate hydrolases"/>
    <property type="match status" value="1"/>
</dbReference>
<proteinExistence type="predicted"/>
<gene>
    <name evidence="3" type="ORF">V6N12_018843</name>
</gene>
<comment type="caution">
    <text evidence="3">The sequence shown here is derived from an EMBL/GenBank/DDBJ whole genome shotgun (WGS) entry which is preliminary data.</text>
</comment>
<dbReference type="Pfam" id="PF01926">
    <property type="entry name" value="MMR_HSR1"/>
    <property type="match status" value="1"/>
</dbReference>
<accession>A0ABR2AIJ3</accession>
<evidence type="ECO:0000256" key="1">
    <source>
        <dbReference type="SAM" id="MobiDB-lite"/>
    </source>
</evidence>
<evidence type="ECO:0000313" key="3">
    <source>
        <dbReference type="EMBL" id="KAK8493076.1"/>
    </source>
</evidence>
<protein>
    <recommendedName>
        <fullName evidence="2">G domain-containing protein</fullName>
    </recommendedName>
</protein>
<sequence length="311" mass="34520">MTVLLRLIEDDEDDDENALFEEEDYDIDLDLDDEPHGDANSGPLPLDLFIILVPGADLTNYPQLPQDPSWLQGGLCSQDSTSRIVHIATYLIKCILAVAHMIRFNAVLISRAVPGADFTNYPQMPETPSWFLSRANANSTERAQQLSDSPSSVDHLRWCQKAGSFVFKTYGIAHLLNNFRSSIQVTMRFCTLTVSKDNVSQPQSNTREETTDTVANQKPSDFTKLDSNLLPTVMIIGRPNGGKCALFNWRGEALVYNTPANHVTRDIREGFAKSADLHFKVLDFASFGIEASSGSILNRTTSMTVNVLTKT</sequence>
<dbReference type="Proteomes" id="UP001472677">
    <property type="component" value="Unassembled WGS sequence"/>
</dbReference>
<evidence type="ECO:0000313" key="4">
    <source>
        <dbReference type="Proteomes" id="UP001472677"/>
    </source>
</evidence>
<dbReference type="PANTHER" id="PTHR43834">
    <property type="entry name" value="GTPASE DER"/>
    <property type="match status" value="1"/>
</dbReference>
<keyword evidence="4" id="KW-1185">Reference proteome</keyword>
<feature type="domain" description="G" evidence="2">
    <location>
        <begin position="232"/>
        <end position="299"/>
    </location>
</feature>
<dbReference type="PANTHER" id="PTHR43834:SF6">
    <property type="entry name" value="GTPASE DER"/>
    <property type="match status" value="1"/>
</dbReference>
<dbReference type="EMBL" id="JBBPBM010000652">
    <property type="protein sequence ID" value="KAK8493076.1"/>
    <property type="molecule type" value="Genomic_DNA"/>
</dbReference>
<name>A0ABR2AIJ3_9ROSI</name>
<organism evidence="3 4">
    <name type="scientific">Hibiscus sabdariffa</name>
    <name type="common">roselle</name>
    <dbReference type="NCBI Taxonomy" id="183260"/>
    <lineage>
        <taxon>Eukaryota</taxon>
        <taxon>Viridiplantae</taxon>
        <taxon>Streptophyta</taxon>
        <taxon>Embryophyta</taxon>
        <taxon>Tracheophyta</taxon>
        <taxon>Spermatophyta</taxon>
        <taxon>Magnoliopsida</taxon>
        <taxon>eudicotyledons</taxon>
        <taxon>Gunneridae</taxon>
        <taxon>Pentapetalae</taxon>
        <taxon>rosids</taxon>
        <taxon>malvids</taxon>
        <taxon>Malvales</taxon>
        <taxon>Malvaceae</taxon>
        <taxon>Malvoideae</taxon>
        <taxon>Hibiscus</taxon>
    </lineage>
</organism>